<dbReference type="AlphaFoldDB" id="A0AAD9ZMT3"/>
<reference evidence="1" key="1">
    <citation type="journal article" date="2023" name="Plant J.">
        <title>Genome sequences and population genomics provide insights into the demographic history, inbreeding, and mutation load of two 'living fossil' tree species of Dipteronia.</title>
        <authorList>
            <person name="Feng Y."/>
            <person name="Comes H.P."/>
            <person name="Chen J."/>
            <person name="Zhu S."/>
            <person name="Lu R."/>
            <person name="Zhang X."/>
            <person name="Li P."/>
            <person name="Qiu J."/>
            <person name="Olsen K.M."/>
            <person name="Qiu Y."/>
        </authorList>
    </citation>
    <scope>NUCLEOTIDE SEQUENCE</scope>
    <source>
        <strain evidence="1">NBL</strain>
    </source>
</reference>
<sequence>MYALNEQFEVRIRRSSKTCYEAGCKDGECEFQLRAFKMQKGEYWVVRMFLKDHTCNIDGFHARLRQADSWTVITDRIVRMLNHVRSLNHVHLQHLQHGSDHVDRTGVGNVEKKATIHRNVHCHRKLAIQLRY</sequence>
<dbReference type="Proteomes" id="UP001281410">
    <property type="component" value="Unassembled WGS sequence"/>
</dbReference>
<keyword evidence="2" id="KW-1185">Reference proteome</keyword>
<protein>
    <recommendedName>
        <fullName evidence="3">Transposase MuDR plant domain-containing protein</fullName>
    </recommendedName>
</protein>
<evidence type="ECO:0008006" key="3">
    <source>
        <dbReference type="Google" id="ProtNLM"/>
    </source>
</evidence>
<dbReference type="EMBL" id="JANJYJ010000010">
    <property type="protein sequence ID" value="KAK3184747.1"/>
    <property type="molecule type" value="Genomic_DNA"/>
</dbReference>
<evidence type="ECO:0000313" key="2">
    <source>
        <dbReference type="Proteomes" id="UP001281410"/>
    </source>
</evidence>
<accession>A0AAD9ZMT3</accession>
<proteinExistence type="predicted"/>
<evidence type="ECO:0000313" key="1">
    <source>
        <dbReference type="EMBL" id="KAK3184747.1"/>
    </source>
</evidence>
<name>A0AAD9ZMT3_9ROSI</name>
<comment type="caution">
    <text evidence="1">The sequence shown here is derived from an EMBL/GenBank/DDBJ whole genome shotgun (WGS) entry which is preliminary data.</text>
</comment>
<organism evidence="1 2">
    <name type="scientific">Dipteronia sinensis</name>
    <dbReference type="NCBI Taxonomy" id="43782"/>
    <lineage>
        <taxon>Eukaryota</taxon>
        <taxon>Viridiplantae</taxon>
        <taxon>Streptophyta</taxon>
        <taxon>Embryophyta</taxon>
        <taxon>Tracheophyta</taxon>
        <taxon>Spermatophyta</taxon>
        <taxon>Magnoliopsida</taxon>
        <taxon>eudicotyledons</taxon>
        <taxon>Gunneridae</taxon>
        <taxon>Pentapetalae</taxon>
        <taxon>rosids</taxon>
        <taxon>malvids</taxon>
        <taxon>Sapindales</taxon>
        <taxon>Sapindaceae</taxon>
        <taxon>Hippocastanoideae</taxon>
        <taxon>Acereae</taxon>
        <taxon>Dipteronia</taxon>
    </lineage>
</organism>
<gene>
    <name evidence="1" type="ORF">Dsin_032033</name>
</gene>